<comment type="caution">
    <text evidence="2">The sequence shown here is derived from an EMBL/GenBank/DDBJ whole genome shotgun (WGS) entry which is preliminary data.</text>
</comment>
<feature type="domain" description="Glyoxalase-like" evidence="1">
    <location>
        <begin position="132"/>
        <end position="231"/>
    </location>
</feature>
<evidence type="ECO:0000259" key="1">
    <source>
        <dbReference type="Pfam" id="PF18029"/>
    </source>
</evidence>
<dbReference type="InterPro" id="IPR041581">
    <property type="entry name" value="Glyoxalase_6"/>
</dbReference>
<protein>
    <submittedName>
        <fullName evidence="2">VOC family protein</fullName>
    </submittedName>
</protein>
<accession>A0ABN2N6X7</accession>
<organism evidence="2 3">
    <name type="scientific">Myceligenerans crystallogenes</name>
    <dbReference type="NCBI Taxonomy" id="316335"/>
    <lineage>
        <taxon>Bacteria</taxon>
        <taxon>Bacillati</taxon>
        <taxon>Actinomycetota</taxon>
        <taxon>Actinomycetes</taxon>
        <taxon>Micrococcales</taxon>
        <taxon>Promicromonosporaceae</taxon>
        <taxon>Myceligenerans</taxon>
    </lineage>
</organism>
<dbReference type="Proteomes" id="UP001501094">
    <property type="component" value="Unassembled WGS sequence"/>
</dbReference>
<gene>
    <name evidence="2" type="ORF">GCM10009751_10760</name>
</gene>
<dbReference type="InterPro" id="IPR029068">
    <property type="entry name" value="Glyas_Bleomycin-R_OHBP_Dase"/>
</dbReference>
<name>A0ABN2N6X7_9MICO</name>
<feature type="domain" description="Glyoxalase-like" evidence="1">
    <location>
        <begin position="10"/>
        <end position="116"/>
    </location>
</feature>
<dbReference type="Pfam" id="PF18029">
    <property type="entry name" value="Glyoxalase_6"/>
    <property type="match status" value="2"/>
</dbReference>
<dbReference type="RefSeq" id="WP_344100338.1">
    <property type="nucleotide sequence ID" value="NZ_BAAANL010000002.1"/>
</dbReference>
<dbReference type="EMBL" id="BAAANL010000002">
    <property type="protein sequence ID" value="GAA1855682.1"/>
    <property type="molecule type" value="Genomic_DNA"/>
</dbReference>
<dbReference type="CDD" id="cd06587">
    <property type="entry name" value="VOC"/>
    <property type="match status" value="1"/>
</dbReference>
<sequence length="236" mass="25060">MALAFAGVRVHAHDPQGQAAFWAGLLGWRIARSAPDGVVVRPTDGTAYGLRFVASDEPKTRQNRVHLDLTSASRQDMDGRVETALRSGGEHCDVGQGPDETHVVLADPEGNEFCVVPPENTFLAGCGLIGALNCEGRAVTGYFWHAALGWPLVWDQDEETAVQAPGGGTKITWSGPPIPPKAGTNRLCPELSAPAAELRAETARLVGLGARVLDDAGDVVVLADPDENEFFLRTSD</sequence>
<evidence type="ECO:0000313" key="2">
    <source>
        <dbReference type="EMBL" id="GAA1855682.1"/>
    </source>
</evidence>
<proteinExistence type="predicted"/>
<dbReference type="PANTHER" id="PTHR35908">
    <property type="entry name" value="HYPOTHETICAL FUSION PROTEIN"/>
    <property type="match status" value="1"/>
</dbReference>
<dbReference type="SUPFAM" id="SSF54593">
    <property type="entry name" value="Glyoxalase/Bleomycin resistance protein/Dihydroxybiphenyl dioxygenase"/>
    <property type="match status" value="2"/>
</dbReference>
<evidence type="ECO:0000313" key="3">
    <source>
        <dbReference type="Proteomes" id="UP001501094"/>
    </source>
</evidence>
<reference evidence="2 3" key="1">
    <citation type="journal article" date="2019" name="Int. J. Syst. Evol. Microbiol.">
        <title>The Global Catalogue of Microorganisms (GCM) 10K type strain sequencing project: providing services to taxonomists for standard genome sequencing and annotation.</title>
        <authorList>
            <consortium name="The Broad Institute Genomics Platform"/>
            <consortium name="The Broad Institute Genome Sequencing Center for Infectious Disease"/>
            <person name="Wu L."/>
            <person name="Ma J."/>
        </authorList>
    </citation>
    <scope>NUCLEOTIDE SEQUENCE [LARGE SCALE GENOMIC DNA]</scope>
    <source>
        <strain evidence="2 3">JCM 14326</strain>
    </source>
</reference>
<keyword evidence="3" id="KW-1185">Reference proteome</keyword>
<dbReference type="Gene3D" id="3.10.180.10">
    <property type="entry name" value="2,3-Dihydroxybiphenyl 1,2-Dioxygenase, domain 1"/>
    <property type="match status" value="2"/>
</dbReference>
<dbReference type="PANTHER" id="PTHR35908:SF1">
    <property type="entry name" value="CONSERVED PROTEIN"/>
    <property type="match status" value="1"/>
</dbReference>